<comment type="caution">
    <text evidence="4">The sequence shown here is derived from an EMBL/GenBank/DDBJ whole genome shotgun (WGS) entry which is preliminary data.</text>
</comment>
<dbReference type="PANTHER" id="PTHR43285:SF4">
    <property type="entry name" value="TRANSFERASE"/>
    <property type="match status" value="1"/>
</dbReference>
<feature type="domain" description="Glycosyl transferase family 3 N-terminal" evidence="3">
    <location>
        <begin position="14"/>
        <end position="73"/>
    </location>
</feature>
<dbReference type="RefSeq" id="WP_102069825.1">
    <property type="nucleotide sequence ID" value="NZ_PDNV01000005.1"/>
</dbReference>
<sequence>MPNPSEPFPCAIYIREVGRGARGARGLGRDDAYAVYGAVLANRISDLELGALLLAYRIKGETPQELAGMLDAVHTTIDRLSSPVGTPVVIPSYNGARRRPNLVPLLALLLSKRGIPVFIHGVLNEPGRTTTAEILAELGIQPAPDARSIEGLLGRSRLAFASIDVLAPALARQLALRQVLGVRNSAHTLAKMLQPFGQPALRLVNYTHPAYRETLADYFSQPGMAGPIGVLLSRGTEGEAVADAELAREALWLYDQGRETLIDATEKENRDSPVLPESHDAATTARWTEEVVAGNIPVPKAIIAQINAIVRITTQDLSQESMQP</sequence>
<organism evidence="4 5">
    <name type="scientific">Pollutimonas nitritireducens</name>
    <dbReference type="NCBI Taxonomy" id="2045209"/>
    <lineage>
        <taxon>Bacteria</taxon>
        <taxon>Pseudomonadati</taxon>
        <taxon>Pseudomonadota</taxon>
        <taxon>Betaproteobacteria</taxon>
        <taxon>Burkholderiales</taxon>
        <taxon>Alcaligenaceae</taxon>
        <taxon>Pollutimonas</taxon>
    </lineage>
</organism>
<dbReference type="InterPro" id="IPR035902">
    <property type="entry name" value="Nuc_phospho_transferase"/>
</dbReference>
<protein>
    <submittedName>
        <fullName evidence="4">DNA-binding protein YbiB</fullName>
    </submittedName>
</protein>
<dbReference type="Gene3D" id="1.20.970.10">
    <property type="entry name" value="Transferase, Pyrimidine Nucleoside Phosphorylase, Chain C"/>
    <property type="match status" value="1"/>
</dbReference>
<dbReference type="PANTHER" id="PTHR43285">
    <property type="entry name" value="ANTHRANILATE PHOSPHORIBOSYLTRANSFERASE"/>
    <property type="match status" value="1"/>
</dbReference>
<dbReference type="NCBIfam" id="NF006005">
    <property type="entry name" value="PRK08136.1"/>
    <property type="match status" value="1"/>
</dbReference>
<dbReference type="Proteomes" id="UP000234328">
    <property type="component" value="Unassembled WGS sequence"/>
</dbReference>
<name>A0A2N4UH65_9BURK</name>
<dbReference type="Gene3D" id="3.40.1030.10">
    <property type="entry name" value="Nucleoside phosphorylase/phosphoribosyltransferase catalytic domain"/>
    <property type="match status" value="1"/>
</dbReference>
<dbReference type="InterPro" id="IPR005940">
    <property type="entry name" value="Anthranilate_Pribosyl_Tfrase"/>
</dbReference>
<dbReference type="AlphaFoldDB" id="A0A2N4UH65"/>
<accession>A0A2N4UH65</accession>
<dbReference type="SUPFAM" id="SSF47648">
    <property type="entry name" value="Nucleoside phosphorylase/phosphoribosyltransferase N-terminal domain"/>
    <property type="match status" value="1"/>
</dbReference>
<dbReference type="GO" id="GO:0005829">
    <property type="term" value="C:cytosol"/>
    <property type="evidence" value="ECO:0007669"/>
    <property type="project" value="TreeGrafter"/>
</dbReference>
<dbReference type="GO" id="GO:0004048">
    <property type="term" value="F:anthranilate phosphoribosyltransferase activity"/>
    <property type="evidence" value="ECO:0007669"/>
    <property type="project" value="InterPro"/>
</dbReference>
<evidence type="ECO:0000313" key="5">
    <source>
        <dbReference type="Proteomes" id="UP000234328"/>
    </source>
</evidence>
<dbReference type="OrthoDB" id="9768896at2"/>
<dbReference type="GO" id="GO:0003677">
    <property type="term" value="F:DNA binding"/>
    <property type="evidence" value="ECO:0007669"/>
    <property type="project" value="UniProtKB-KW"/>
</dbReference>
<reference evidence="4 5" key="1">
    <citation type="submission" date="2017-10" db="EMBL/GenBank/DDBJ databases">
        <title>Two draft genome sequences of Pusillimonas sp. strains isolated from a nitrate- and radionuclide-contaminated groundwater in Russia.</title>
        <authorList>
            <person name="Grouzdev D.S."/>
            <person name="Tourova T.P."/>
            <person name="Goeva M.A."/>
            <person name="Babich T.L."/>
            <person name="Sokolova D.S."/>
            <person name="Abdullin R."/>
            <person name="Poltaraus A.B."/>
            <person name="Toshchakov S.V."/>
            <person name="Nazina T.N."/>
        </authorList>
    </citation>
    <scope>NUCLEOTIDE SEQUENCE [LARGE SCALE GENOMIC DNA]</scope>
    <source>
        <strain evidence="4 5">JR1/69-2-13</strain>
    </source>
</reference>
<dbReference type="InterPro" id="IPR036320">
    <property type="entry name" value="Glycosyl_Trfase_fam3_N_dom_sf"/>
</dbReference>
<evidence type="ECO:0000256" key="2">
    <source>
        <dbReference type="ARBA" id="ARBA00022679"/>
    </source>
</evidence>
<keyword evidence="4" id="KW-0238">DNA-binding</keyword>
<keyword evidence="1" id="KW-0328">Glycosyltransferase</keyword>
<keyword evidence="5" id="KW-1185">Reference proteome</keyword>
<evidence type="ECO:0000256" key="1">
    <source>
        <dbReference type="ARBA" id="ARBA00022676"/>
    </source>
</evidence>
<dbReference type="GO" id="GO:0000162">
    <property type="term" value="P:L-tryptophan biosynthetic process"/>
    <property type="evidence" value="ECO:0007669"/>
    <property type="project" value="InterPro"/>
</dbReference>
<keyword evidence="2" id="KW-0808">Transferase</keyword>
<dbReference type="InterPro" id="IPR017459">
    <property type="entry name" value="Glycosyl_Trfase_fam3_N_dom"/>
</dbReference>
<evidence type="ECO:0000259" key="3">
    <source>
        <dbReference type="Pfam" id="PF02885"/>
    </source>
</evidence>
<gene>
    <name evidence="4" type="ORF">CR155_09730</name>
</gene>
<dbReference type="EMBL" id="PDNV01000005">
    <property type="protein sequence ID" value="PLC54367.1"/>
    <property type="molecule type" value="Genomic_DNA"/>
</dbReference>
<evidence type="ECO:0000313" key="4">
    <source>
        <dbReference type="EMBL" id="PLC54367.1"/>
    </source>
</evidence>
<dbReference type="Pfam" id="PF02885">
    <property type="entry name" value="Glycos_trans_3N"/>
    <property type="match status" value="1"/>
</dbReference>
<proteinExistence type="predicted"/>
<dbReference type="SUPFAM" id="SSF52418">
    <property type="entry name" value="Nucleoside phosphorylase/phosphoribosyltransferase catalytic domain"/>
    <property type="match status" value="1"/>
</dbReference>